<dbReference type="AlphaFoldDB" id="A0A0C3LQT6"/>
<keyword evidence="3" id="KW-1185">Reference proteome</keyword>
<name>A0A0C3LQT6_9AGAM</name>
<evidence type="ECO:0000313" key="2">
    <source>
        <dbReference type="EMBL" id="KIO23782.1"/>
    </source>
</evidence>
<evidence type="ECO:0000256" key="1">
    <source>
        <dbReference type="SAM" id="MobiDB-lite"/>
    </source>
</evidence>
<reference evidence="2 3" key="1">
    <citation type="submission" date="2014-04" db="EMBL/GenBank/DDBJ databases">
        <authorList>
            <consortium name="DOE Joint Genome Institute"/>
            <person name="Kuo A."/>
            <person name="Girlanda M."/>
            <person name="Perotto S."/>
            <person name="Kohler A."/>
            <person name="Nagy L.G."/>
            <person name="Floudas D."/>
            <person name="Copeland A."/>
            <person name="Barry K.W."/>
            <person name="Cichocki N."/>
            <person name="Veneault-Fourrey C."/>
            <person name="LaButti K."/>
            <person name="Lindquist E.A."/>
            <person name="Lipzen A."/>
            <person name="Lundell T."/>
            <person name="Morin E."/>
            <person name="Murat C."/>
            <person name="Sun H."/>
            <person name="Tunlid A."/>
            <person name="Henrissat B."/>
            <person name="Grigoriev I.V."/>
            <person name="Hibbett D.S."/>
            <person name="Martin F."/>
            <person name="Nordberg H.P."/>
            <person name="Cantor M.N."/>
            <person name="Hua S.X."/>
        </authorList>
    </citation>
    <scope>NUCLEOTIDE SEQUENCE [LARGE SCALE GENOMIC DNA]</scope>
    <source>
        <strain evidence="2 3">MUT 4182</strain>
    </source>
</reference>
<dbReference type="EMBL" id="KN823076">
    <property type="protein sequence ID" value="KIO23782.1"/>
    <property type="molecule type" value="Genomic_DNA"/>
</dbReference>
<feature type="region of interest" description="Disordered" evidence="1">
    <location>
        <begin position="1"/>
        <end position="23"/>
    </location>
</feature>
<proteinExistence type="predicted"/>
<gene>
    <name evidence="2" type="ORF">M407DRAFT_244667</name>
</gene>
<protein>
    <submittedName>
        <fullName evidence="2">Uncharacterized protein</fullName>
    </submittedName>
</protein>
<reference evidence="3" key="2">
    <citation type="submission" date="2015-01" db="EMBL/GenBank/DDBJ databases">
        <title>Evolutionary Origins and Diversification of the Mycorrhizal Mutualists.</title>
        <authorList>
            <consortium name="DOE Joint Genome Institute"/>
            <consortium name="Mycorrhizal Genomics Consortium"/>
            <person name="Kohler A."/>
            <person name="Kuo A."/>
            <person name="Nagy L.G."/>
            <person name="Floudas D."/>
            <person name="Copeland A."/>
            <person name="Barry K.W."/>
            <person name="Cichocki N."/>
            <person name="Veneault-Fourrey C."/>
            <person name="LaButti K."/>
            <person name="Lindquist E.A."/>
            <person name="Lipzen A."/>
            <person name="Lundell T."/>
            <person name="Morin E."/>
            <person name="Murat C."/>
            <person name="Riley R."/>
            <person name="Ohm R."/>
            <person name="Sun H."/>
            <person name="Tunlid A."/>
            <person name="Henrissat B."/>
            <person name="Grigoriev I.V."/>
            <person name="Hibbett D.S."/>
            <person name="Martin F."/>
        </authorList>
    </citation>
    <scope>NUCLEOTIDE SEQUENCE [LARGE SCALE GENOMIC DNA]</scope>
    <source>
        <strain evidence="3">MUT 4182</strain>
    </source>
</reference>
<sequence length="84" mass="9412">MKHNWSLPSTGPKPHSQPKISDVPPPIIVLRAASFFCSTIHRWEKFTRSGGETAWDEWYAVSESVVTGRRGDTPARKAKNHVAI</sequence>
<evidence type="ECO:0000313" key="3">
    <source>
        <dbReference type="Proteomes" id="UP000054248"/>
    </source>
</evidence>
<dbReference type="Proteomes" id="UP000054248">
    <property type="component" value="Unassembled WGS sequence"/>
</dbReference>
<dbReference type="HOGENOM" id="CLU_2529121_0_0_1"/>
<organism evidence="2 3">
    <name type="scientific">Tulasnella calospora MUT 4182</name>
    <dbReference type="NCBI Taxonomy" id="1051891"/>
    <lineage>
        <taxon>Eukaryota</taxon>
        <taxon>Fungi</taxon>
        <taxon>Dikarya</taxon>
        <taxon>Basidiomycota</taxon>
        <taxon>Agaricomycotina</taxon>
        <taxon>Agaricomycetes</taxon>
        <taxon>Cantharellales</taxon>
        <taxon>Tulasnellaceae</taxon>
        <taxon>Tulasnella</taxon>
    </lineage>
</organism>
<accession>A0A0C3LQT6</accession>